<dbReference type="Proteomes" id="UP001500074">
    <property type="component" value="Unassembled WGS sequence"/>
</dbReference>
<reference evidence="2" key="1">
    <citation type="journal article" date="2019" name="Int. J. Syst. Evol. Microbiol.">
        <title>The Global Catalogue of Microorganisms (GCM) 10K type strain sequencing project: providing services to taxonomists for standard genome sequencing and annotation.</title>
        <authorList>
            <consortium name="The Broad Institute Genomics Platform"/>
            <consortium name="The Broad Institute Genome Sequencing Center for Infectious Disease"/>
            <person name="Wu L."/>
            <person name="Ma J."/>
        </authorList>
    </citation>
    <scope>NUCLEOTIDE SEQUENCE [LARGE SCALE GENOMIC DNA]</scope>
    <source>
        <strain evidence="2">JCM 18472</strain>
    </source>
</reference>
<keyword evidence="2" id="KW-1185">Reference proteome</keyword>
<proteinExistence type="predicted"/>
<organism evidence="1 2">
    <name type="scientific">Modicisalibacter zincidurans</name>
    <dbReference type="NCBI Taxonomy" id="1178777"/>
    <lineage>
        <taxon>Bacteria</taxon>
        <taxon>Pseudomonadati</taxon>
        <taxon>Pseudomonadota</taxon>
        <taxon>Gammaproteobacteria</taxon>
        <taxon>Oceanospirillales</taxon>
        <taxon>Halomonadaceae</taxon>
        <taxon>Modicisalibacter</taxon>
    </lineage>
</organism>
<comment type="caution">
    <text evidence="1">The sequence shown here is derived from an EMBL/GenBank/DDBJ whole genome shotgun (WGS) entry which is preliminary data.</text>
</comment>
<evidence type="ECO:0000313" key="1">
    <source>
        <dbReference type="EMBL" id="GAA5170214.1"/>
    </source>
</evidence>
<name>A0ABP9R129_9GAMM</name>
<evidence type="ECO:0000313" key="2">
    <source>
        <dbReference type="Proteomes" id="UP001500074"/>
    </source>
</evidence>
<protein>
    <submittedName>
        <fullName evidence="1">Uncharacterized protein</fullName>
    </submittedName>
</protein>
<accession>A0ABP9R129</accession>
<dbReference type="RefSeq" id="WP_031384815.1">
    <property type="nucleotide sequence ID" value="NZ_BAABKI010000004.1"/>
</dbReference>
<dbReference type="EMBL" id="BAABKI010000004">
    <property type="protein sequence ID" value="GAA5170214.1"/>
    <property type="molecule type" value="Genomic_DNA"/>
</dbReference>
<gene>
    <name evidence="1" type="ORF">GCM10023342_03350</name>
</gene>
<sequence length="67" mass="7796">MANPVKDKNYNLISSIYHLAQGSENCKQYASDSQRDNDDETTKLFEELQRFYSEHGEKAAKILKNRL</sequence>